<dbReference type="EMBL" id="UOYO01000026">
    <property type="protein sequence ID" value="VAY87609.1"/>
    <property type="molecule type" value="Genomic_DNA"/>
</dbReference>
<organism evidence="1">
    <name type="scientific">hydrothermal vent metagenome</name>
    <dbReference type="NCBI Taxonomy" id="652676"/>
    <lineage>
        <taxon>unclassified sequences</taxon>
        <taxon>metagenomes</taxon>
        <taxon>ecological metagenomes</taxon>
    </lineage>
</organism>
<name>A0A3B1E590_9ZZZZ</name>
<dbReference type="AlphaFoldDB" id="A0A3B1E590"/>
<proteinExistence type="predicted"/>
<protein>
    <submittedName>
        <fullName evidence="1">Uncharacterized protein</fullName>
    </submittedName>
</protein>
<gene>
    <name evidence="1" type="ORF">MNB_ARC-1_502</name>
</gene>
<reference evidence="1" key="1">
    <citation type="submission" date="2018-10" db="EMBL/GenBank/DDBJ databases">
        <authorList>
            <person name="Aoki K."/>
        </authorList>
    </citation>
    <scope>NUCLEOTIDE SEQUENCE</scope>
</reference>
<accession>A0A3B1E590</accession>
<evidence type="ECO:0000313" key="1">
    <source>
        <dbReference type="EMBL" id="VAY87609.1"/>
    </source>
</evidence>
<sequence>MYKDENGKDIKIKSNFFIKLKKNVDIKIILHDYNITIDKQYSKQLYLANSEYDKNILEIIQNINNDENTLFASPNFDIKLQLR</sequence>